<dbReference type="Gene3D" id="3.40.1390.10">
    <property type="entry name" value="MurE/MurF, N-terminal domain"/>
    <property type="match status" value="1"/>
</dbReference>
<dbReference type="Pfam" id="PF02875">
    <property type="entry name" value="Mur_ligase_C"/>
    <property type="match status" value="1"/>
</dbReference>
<dbReference type="GO" id="GO:0071555">
    <property type="term" value="P:cell wall organization"/>
    <property type="evidence" value="ECO:0007669"/>
    <property type="project" value="UniProtKB-KW"/>
</dbReference>
<evidence type="ECO:0000256" key="7">
    <source>
        <dbReference type="ARBA" id="ARBA00022984"/>
    </source>
</evidence>
<dbReference type="InterPro" id="IPR036565">
    <property type="entry name" value="Mur-like_cat_sf"/>
</dbReference>
<evidence type="ECO:0000259" key="12">
    <source>
        <dbReference type="Pfam" id="PF01225"/>
    </source>
</evidence>
<dbReference type="InterPro" id="IPR004101">
    <property type="entry name" value="Mur_ligase_C"/>
</dbReference>
<evidence type="ECO:0000256" key="8">
    <source>
        <dbReference type="ARBA" id="ARBA00023306"/>
    </source>
</evidence>
<keyword evidence="4 10" id="KW-0547">Nucleotide-binding</keyword>
<feature type="domain" description="Mur ligase C-terminal" evidence="13">
    <location>
        <begin position="351"/>
        <end position="478"/>
    </location>
</feature>
<comment type="subcellular location">
    <subcellularLocation>
        <location evidence="10 11">Cytoplasm</location>
    </subcellularLocation>
</comment>
<keyword evidence="9 10" id="KW-0961">Cell wall biogenesis/degradation</keyword>
<dbReference type="Gene3D" id="3.40.1190.10">
    <property type="entry name" value="Mur-like, catalytic domain"/>
    <property type="match status" value="1"/>
</dbReference>
<comment type="catalytic activity">
    <reaction evidence="10 11">
        <text>D-alanyl-D-alanine + UDP-N-acetyl-alpha-D-muramoyl-L-alanyl-gamma-D-glutamyl-meso-2,6-diaminopimelate + ATP = UDP-N-acetyl-alpha-D-muramoyl-L-alanyl-gamma-D-glutamyl-meso-2,6-diaminopimeloyl-D-alanyl-D-alanine + ADP + phosphate + H(+)</text>
        <dbReference type="Rhea" id="RHEA:28374"/>
        <dbReference type="ChEBI" id="CHEBI:15378"/>
        <dbReference type="ChEBI" id="CHEBI:30616"/>
        <dbReference type="ChEBI" id="CHEBI:43474"/>
        <dbReference type="ChEBI" id="CHEBI:57822"/>
        <dbReference type="ChEBI" id="CHEBI:61386"/>
        <dbReference type="ChEBI" id="CHEBI:83905"/>
        <dbReference type="ChEBI" id="CHEBI:456216"/>
        <dbReference type="EC" id="6.3.2.10"/>
    </reaction>
</comment>
<keyword evidence="7 10" id="KW-0573">Peptidoglycan synthesis</keyword>
<comment type="pathway">
    <text evidence="10 11">Cell wall biogenesis; peptidoglycan biosynthesis.</text>
</comment>
<dbReference type="Proteomes" id="UP000234560">
    <property type="component" value="Chromosome"/>
</dbReference>
<keyword evidence="8 10" id="KW-0131">Cell cycle</keyword>
<gene>
    <name evidence="10 15" type="primary">murF</name>
    <name evidence="15" type="ORF">CYJ47_04155</name>
</gene>
<dbReference type="Pfam" id="PF01225">
    <property type="entry name" value="Mur_ligase"/>
    <property type="match status" value="1"/>
</dbReference>
<dbReference type="SUPFAM" id="SSF53244">
    <property type="entry name" value="MurD-like peptide ligases, peptide-binding domain"/>
    <property type="match status" value="1"/>
</dbReference>
<dbReference type="GO" id="GO:0051301">
    <property type="term" value="P:cell division"/>
    <property type="evidence" value="ECO:0007669"/>
    <property type="project" value="UniProtKB-KW"/>
</dbReference>
<dbReference type="GO" id="GO:0009252">
    <property type="term" value="P:peptidoglycan biosynthetic process"/>
    <property type="evidence" value="ECO:0007669"/>
    <property type="project" value="UniProtKB-UniRule"/>
</dbReference>
<proteinExistence type="inferred from homology"/>
<evidence type="ECO:0000256" key="4">
    <source>
        <dbReference type="ARBA" id="ARBA00022741"/>
    </source>
</evidence>
<keyword evidence="1 10" id="KW-0963">Cytoplasm</keyword>
<evidence type="ECO:0000259" key="14">
    <source>
        <dbReference type="Pfam" id="PF08245"/>
    </source>
</evidence>
<evidence type="ECO:0000313" key="16">
    <source>
        <dbReference type="Proteomes" id="UP000234560"/>
    </source>
</evidence>
<evidence type="ECO:0000256" key="5">
    <source>
        <dbReference type="ARBA" id="ARBA00022840"/>
    </source>
</evidence>
<dbReference type="EMBL" id="CP136958">
    <property type="protein sequence ID" value="WOT02972.1"/>
    <property type="molecule type" value="Genomic_DNA"/>
</dbReference>
<dbReference type="NCBIfam" id="TIGR01143">
    <property type="entry name" value="murF"/>
    <property type="match status" value="1"/>
</dbReference>
<comment type="similarity">
    <text evidence="10">Belongs to the MurCDEF family. MurF subfamily.</text>
</comment>
<dbReference type="GO" id="GO:0005737">
    <property type="term" value="C:cytoplasm"/>
    <property type="evidence" value="ECO:0007669"/>
    <property type="project" value="UniProtKB-SubCell"/>
</dbReference>
<dbReference type="Gene3D" id="3.90.190.20">
    <property type="entry name" value="Mur ligase, C-terminal domain"/>
    <property type="match status" value="1"/>
</dbReference>
<evidence type="ECO:0000256" key="3">
    <source>
        <dbReference type="ARBA" id="ARBA00022618"/>
    </source>
</evidence>
<dbReference type="GO" id="GO:0008360">
    <property type="term" value="P:regulation of cell shape"/>
    <property type="evidence" value="ECO:0007669"/>
    <property type="project" value="UniProtKB-KW"/>
</dbReference>
<evidence type="ECO:0000256" key="9">
    <source>
        <dbReference type="ARBA" id="ARBA00023316"/>
    </source>
</evidence>
<dbReference type="SUPFAM" id="SSF53623">
    <property type="entry name" value="MurD-like peptide ligases, catalytic domain"/>
    <property type="match status" value="1"/>
</dbReference>
<dbReference type="InterPro" id="IPR013221">
    <property type="entry name" value="Mur_ligase_cen"/>
</dbReference>
<reference evidence="15" key="1">
    <citation type="submission" date="2017-12" db="EMBL/GenBank/DDBJ databases">
        <authorList>
            <person name="Thomas-White K."/>
            <person name="Wolfe A.J."/>
        </authorList>
    </citation>
    <scope>NUCLEOTIDE SEQUENCE</scope>
    <source>
        <strain evidence="15">UMB0763</strain>
    </source>
</reference>
<feature type="domain" description="Mur ligase central" evidence="14">
    <location>
        <begin position="136"/>
        <end position="326"/>
    </location>
</feature>
<evidence type="ECO:0000256" key="11">
    <source>
        <dbReference type="RuleBase" id="RU004136"/>
    </source>
</evidence>
<keyword evidence="6 10" id="KW-0133">Cell shape</keyword>
<dbReference type="AlphaFoldDB" id="A0AAF0YT69"/>
<dbReference type="InterPro" id="IPR035911">
    <property type="entry name" value="MurE/MurF_N"/>
</dbReference>
<evidence type="ECO:0000256" key="1">
    <source>
        <dbReference type="ARBA" id="ARBA00022490"/>
    </source>
</evidence>
<evidence type="ECO:0000256" key="2">
    <source>
        <dbReference type="ARBA" id="ARBA00022598"/>
    </source>
</evidence>
<sequence>MIPLTLGEIASITGGHLVDGATAATVVSGSVEFDSRNITEGSLFICLPGVRVDGHDFAGIAIEQGAVACIEGHRTGQPAILVEPDDSGELSDSASSYVLEADTTGEGQAVITALSKLARAHTALAVEKHGLTVIGVTGSAGKTSTKDLIASVVGQAGETVAPPGSFNNELGHPYTALKVGPKTTFLVSELSARSIGNIAHLARIAPPRIGAVLNVGTAHIGEFGSKENIALAKGELVEALPSAADGGVAVFNADDPLVIGMAPRTQAKILTFGVENDADVRATDVELDPVARVGFTLRIKGEKPRSIQLRVFGRHQVYNALAAAAVGYAAGLDSETIADALSEHVSPSEYRMDVRTRGDGVTVINDSYNANPDSMRAGIDALSYTAAGRDNAHSWAVLGSMGELGEDSLTEHAALAEVLSNRHVDYLVAVGDNPAMETLAREARRYDINTEVVSTTEEAADIVLRHLKPHDVVLVKASNACGLWAVAHRLLSAEEATGAENQEDTHSREVK</sequence>
<keyword evidence="2 10" id="KW-0436">Ligase</keyword>
<evidence type="ECO:0000259" key="13">
    <source>
        <dbReference type="Pfam" id="PF02875"/>
    </source>
</evidence>
<dbReference type="RefSeq" id="WP_101679163.1">
    <property type="nucleotide sequence ID" value="NZ_CP136958.1"/>
</dbReference>
<dbReference type="Pfam" id="PF08245">
    <property type="entry name" value="Mur_ligase_M"/>
    <property type="match status" value="1"/>
</dbReference>
<protein>
    <recommendedName>
        <fullName evidence="10 11">UDP-N-acetylmuramoyl-tripeptide--D-alanyl-D-alanine ligase</fullName>
        <ecNumber evidence="10 11">6.3.2.10</ecNumber>
    </recommendedName>
    <alternativeName>
        <fullName evidence="10">D-alanyl-D-alanine-adding enzyme</fullName>
    </alternativeName>
</protein>
<dbReference type="PANTHER" id="PTHR43024">
    <property type="entry name" value="UDP-N-ACETYLMURAMOYL-TRIPEPTIDE--D-ALANYL-D-ALANINE LIGASE"/>
    <property type="match status" value="1"/>
</dbReference>
<keyword evidence="3 10" id="KW-0132">Cell division</keyword>
<dbReference type="PANTHER" id="PTHR43024:SF1">
    <property type="entry name" value="UDP-N-ACETYLMURAMOYL-TRIPEPTIDE--D-ALANYL-D-ALANINE LIGASE"/>
    <property type="match status" value="1"/>
</dbReference>
<evidence type="ECO:0000256" key="6">
    <source>
        <dbReference type="ARBA" id="ARBA00022960"/>
    </source>
</evidence>
<accession>A0AAF0YT69</accession>
<dbReference type="InterPro" id="IPR036615">
    <property type="entry name" value="Mur_ligase_C_dom_sf"/>
</dbReference>
<dbReference type="GO" id="GO:0005524">
    <property type="term" value="F:ATP binding"/>
    <property type="evidence" value="ECO:0007669"/>
    <property type="project" value="UniProtKB-UniRule"/>
</dbReference>
<evidence type="ECO:0000256" key="10">
    <source>
        <dbReference type="HAMAP-Rule" id="MF_02019"/>
    </source>
</evidence>
<dbReference type="InterPro" id="IPR005863">
    <property type="entry name" value="UDP-N-AcMur_synth"/>
</dbReference>
<dbReference type="GO" id="GO:0047480">
    <property type="term" value="F:UDP-N-acetylmuramoyl-tripeptide-D-alanyl-D-alanine ligase activity"/>
    <property type="evidence" value="ECO:0007669"/>
    <property type="project" value="UniProtKB-UniRule"/>
</dbReference>
<organism evidence="15 16">
    <name type="scientific">Corynebacterium pyruviciproducens</name>
    <dbReference type="NCBI Taxonomy" id="598660"/>
    <lineage>
        <taxon>Bacteria</taxon>
        <taxon>Bacillati</taxon>
        <taxon>Actinomycetota</taxon>
        <taxon>Actinomycetes</taxon>
        <taxon>Mycobacteriales</taxon>
        <taxon>Corynebacteriaceae</taxon>
        <taxon>Corynebacterium</taxon>
    </lineage>
</organism>
<keyword evidence="5 10" id="KW-0067">ATP-binding</keyword>
<dbReference type="InterPro" id="IPR000713">
    <property type="entry name" value="Mur_ligase_N"/>
</dbReference>
<evidence type="ECO:0000313" key="15">
    <source>
        <dbReference type="EMBL" id="WOT02972.1"/>
    </source>
</evidence>
<name>A0AAF0YT69_9CORY</name>
<dbReference type="HAMAP" id="MF_02019">
    <property type="entry name" value="MurF"/>
    <property type="match status" value="1"/>
</dbReference>
<dbReference type="SUPFAM" id="SSF63418">
    <property type="entry name" value="MurE/MurF N-terminal domain"/>
    <property type="match status" value="1"/>
</dbReference>
<dbReference type="InterPro" id="IPR051046">
    <property type="entry name" value="MurCDEF_CellWall_CoF430Synth"/>
</dbReference>
<dbReference type="EC" id="6.3.2.10" evidence="10 11"/>
<comment type="function">
    <text evidence="10 11">Involved in cell wall formation. Catalyzes the final step in the synthesis of UDP-N-acetylmuramoyl-pentapeptide, the precursor of murein.</text>
</comment>
<dbReference type="KEGG" id="cpyr:CYJ47_04155"/>
<feature type="domain" description="Mur ligase N-terminal catalytic" evidence="12">
    <location>
        <begin position="31"/>
        <end position="71"/>
    </location>
</feature>
<reference evidence="15" key="2">
    <citation type="submission" date="2023-10" db="EMBL/GenBank/DDBJ databases">
        <authorList>
            <person name="Choi B."/>
        </authorList>
    </citation>
    <scope>NUCLEOTIDE SEQUENCE</scope>
    <source>
        <strain evidence="15">UMB0763</strain>
    </source>
</reference>
<feature type="binding site" evidence="10">
    <location>
        <begin position="138"/>
        <end position="144"/>
    </location>
    <ligand>
        <name>ATP</name>
        <dbReference type="ChEBI" id="CHEBI:30616"/>
    </ligand>
</feature>